<dbReference type="PANTHER" id="PTHR33778">
    <property type="entry name" value="PROTEIN MGTC"/>
    <property type="match status" value="1"/>
</dbReference>
<reference evidence="9 10" key="1">
    <citation type="submission" date="2019-03" db="EMBL/GenBank/DDBJ databases">
        <title>Genomic Encyclopedia of Type Strains, Phase IV (KMG-IV): sequencing the most valuable type-strain genomes for metagenomic binning, comparative biology and taxonomic classification.</title>
        <authorList>
            <person name="Goeker M."/>
        </authorList>
    </citation>
    <scope>NUCLEOTIDE SEQUENCE [LARGE SCALE GENOMIC DNA]</scope>
    <source>
        <strain evidence="9 10">DSM 9035</strain>
    </source>
</reference>
<keyword evidence="3" id="KW-1003">Cell membrane</keyword>
<dbReference type="PANTHER" id="PTHR33778:SF1">
    <property type="entry name" value="MAGNESIUM TRANSPORTER YHID-RELATED"/>
    <property type="match status" value="1"/>
</dbReference>
<keyword evidence="7" id="KW-0997">Cell inner membrane</keyword>
<comment type="subcellular location">
    <subcellularLocation>
        <location evidence="7">Cell inner membrane</location>
        <topology evidence="7">Multi-pass membrane protein</topology>
    </subcellularLocation>
    <subcellularLocation>
        <location evidence="1">Cell membrane</location>
        <topology evidence="1">Multi-pass membrane protein</topology>
    </subcellularLocation>
</comment>
<dbReference type="PRINTS" id="PR01837">
    <property type="entry name" value="MGTCSAPBPROT"/>
</dbReference>
<keyword evidence="6 7" id="KW-0472">Membrane</keyword>
<dbReference type="InterPro" id="IPR049177">
    <property type="entry name" value="MgtC_SapB_SrpB_YhiD_N"/>
</dbReference>
<dbReference type="Proteomes" id="UP000294664">
    <property type="component" value="Unassembled WGS sequence"/>
</dbReference>
<evidence type="ECO:0000256" key="3">
    <source>
        <dbReference type="ARBA" id="ARBA00022475"/>
    </source>
</evidence>
<evidence type="ECO:0000313" key="9">
    <source>
        <dbReference type="EMBL" id="TCT01602.1"/>
    </source>
</evidence>
<keyword evidence="5 7" id="KW-1133">Transmembrane helix</keyword>
<dbReference type="GO" id="GO:0005886">
    <property type="term" value="C:plasma membrane"/>
    <property type="evidence" value="ECO:0007669"/>
    <property type="project" value="UniProtKB-SubCell"/>
</dbReference>
<dbReference type="RefSeq" id="WP_245504829.1">
    <property type="nucleotide sequence ID" value="NZ_SMAI01000018.1"/>
</dbReference>
<dbReference type="Pfam" id="PF02308">
    <property type="entry name" value="MgtC"/>
    <property type="match status" value="1"/>
</dbReference>
<gene>
    <name evidence="9" type="ORF">EDC64_118102</name>
</gene>
<dbReference type="AlphaFoldDB" id="A0A4R3LMQ9"/>
<comment type="similarity">
    <text evidence="2 7">Belongs to the MgtC/SapB family.</text>
</comment>
<evidence type="ECO:0000256" key="5">
    <source>
        <dbReference type="ARBA" id="ARBA00022989"/>
    </source>
</evidence>
<dbReference type="EMBL" id="SMAI01000018">
    <property type="protein sequence ID" value="TCT01602.1"/>
    <property type="molecule type" value="Genomic_DNA"/>
</dbReference>
<comment type="caution">
    <text evidence="9">The sequence shown here is derived from an EMBL/GenBank/DDBJ whole genome shotgun (WGS) entry which is preliminary data.</text>
</comment>
<feature type="transmembrane region" description="Helical" evidence="7">
    <location>
        <begin position="12"/>
        <end position="28"/>
    </location>
</feature>
<feature type="transmembrane region" description="Helical" evidence="7">
    <location>
        <begin position="122"/>
        <end position="140"/>
    </location>
</feature>
<protein>
    <recommendedName>
        <fullName evidence="7">Protein MgtC</fullName>
    </recommendedName>
</protein>
<sequence length="230" mass="25092">MPLYPDWTDLGLRLLCTFLGCGVIGLDREWQERAAGLRTTILVGIAACITMISANLLLPLDGKGSTSFSEIDVMRLPLGVLTGMGFIGAGAIIRRDGLVRGVTTAATLWFVSILGLCFGAGQFLLGGAGFAVGIFTLWGLKYAERFVLREREATLTLVLGADGPSEDGIETILNEEDVRVRRLTVSYEPGTGRREYRFSLWSGSPELSRPPPLVERLRLTPGVERLDWTM</sequence>
<dbReference type="InterPro" id="IPR003416">
    <property type="entry name" value="MgtC/SapB/SrpB/YhiD_fam"/>
</dbReference>
<feature type="transmembrane region" description="Helical" evidence="7">
    <location>
        <begin position="40"/>
        <end position="58"/>
    </location>
</feature>
<evidence type="ECO:0000256" key="1">
    <source>
        <dbReference type="ARBA" id="ARBA00004651"/>
    </source>
</evidence>
<feature type="domain" description="MgtC/SapB/SrpB/YhiD N-terminal" evidence="8">
    <location>
        <begin position="14"/>
        <end position="145"/>
    </location>
</feature>
<evidence type="ECO:0000256" key="7">
    <source>
        <dbReference type="RuleBase" id="RU365041"/>
    </source>
</evidence>
<evidence type="ECO:0000313" key="10">
    <source>
        <dbReference type="Proteomes" id="UP000294664"/>
    </source>
</evidence>
<evidence type="ECO:0000259" key="8">
    <source>
        <dbReference type="Pfam" id="PF02308"/>
    </source>
</evidence>
<evidence type="ECO:0000256" key="6">
    <source>
        <dbReference type="ARBA" id="ARBA00023136"/>
    </source>
</evidence>
<proteinExistence type="inferred from homology"/>
<keyword evidence="4 7" id="KW-0812">Transmembrane</keyword>
<evidence type="ECO:0000256" key="2">
    <source>
        <dbReference type="ARBA" id="ARBA00009298"/>
    </source>
</evidence>
<name>A0A4R3LMQ9_9HYPH</name>
<accession>A0A4R3LMQ9</accession>
<evidence type="ECO:0000256" key="4">
    <source>
        <dbReference type="ARBA" id="ARBA00022692"/>
    </source>
</evidence>
<keyword evidence="10" id="KW-1185">Reference proteome</keyword>
<feature type="transmembrane region" description="Helical" evidence="7">
    <location>
        <begin position="73"/>
        <end position="93"/>
    </location>
</feature>
<organism evidence="9 10">
    <name type="scientific">Aquabacter spiritensis</name>
    <dbReference type="NCBI Taxonomy" id="933073"/>
    <lineage>
        <taxon>Bacteria</taxon>
        <taxon>Pseudomonadati</taxon>
        <taxon>Pseudomonadota</taxon>
        <taxon>Alphaproteobacteria</taxon>
        <taxon>Hyphomicrobiales</taxon>
        <taxon>Xanthobacteraceae</taxon>
        <taxon>Aquabacter</taxon>
    </lineage>
</organism>